<reference evidence="3" key="1">
    <citation type="submission" date="2015-12" db="EMBL/GenBank/DDBJ databases">
        <title>Update maize B73 reference genome by single molecule sequencing technologies.</title>
        <authorList>
            <consortium name="Maize Genome Sequencing Project"/>
            <person name="Ware D."/>
        </authorList>
    </citation>
    <scope>NUCLEOTIDE SEQUENCE [LARGE SCALE GENOMIC DNA]</scope>
    <source>
        <tissue evidence="3">Seedling</tissue>
    </source>
</reference>
<dbReference type="GO" id="GO:0036297">
    <property type="term" value="P:interstrand cross-link repair"/>
    <property type="evidence" value="ECO:0007669"/>
    <property type="project" value="InterPro"/>
</dbReference>
<dbReference type="PANTHER" id="PTHR16047:SF10">
    <property type="entry name" value="TRANSDUCIN_WD40 REPEAT-LIKE SUPERFAMILY PROTEIN"/>
    <property type="match status" value="1"/>
</dbReference>
<keyword evidence="1" id="KW-0853">WD repeat</keyword>
<dbReference type="AlphaFoldDB" id="A0A1D6JKM7"/>
<dbReference type="Pfam" id="PF23419">
    <property type="entry name" value="WD40_RFWD3"/>
    <property type="match status" value="1"/>
</dbReference>
<dbReference type="SUPFAM" id="SSF57850">
    <property type="entry name" value="RING/U-box"/>
    <property type="match status" value="1"/>
</dbReference>
<feature type="region of interest" description="Disordered" evidence="2">
    <location>
        <begin position="1"/>
        <end position="85"/>
    </location>
</feature>
<evidence type="ECO:0000313" key="3">
    <source>
        <dbReference type="EMBL" id="ONL92736.1"/>
    </source>
</evidence>
<dbReference type="GO" id="GO:0004842">
    <property type="term" value="F:ubiquitin-protein transferase activity"/>
    <property type="evidence" value="ECO:0007669"/>
    <property type="project" value="InterPro"/>
</dbReference>
<dbReference type="InterPro" id="IPR056527">
    <property type="entry name" value="WD40_RFWD3"/>
</dbReference>
<evidence type="ECO:0000256" key="1">
    <source>
        <dbReference type="ARBA" id="ARBA00022574"/>
    </source>
</evidence>
<dbReference type="InterPro" id="IPR037381">
    <property type="entry name" value="RFWD3"/>
</dbReference>
<dbReference type="GO" id="GO:0016567">
    <property type="term" value="P:protein ubiquitination"/>
    <property type="evidence" value="ECO:0007669"/>
    <property type="project" value="InterPro"/>
</dbReference>
<evidence type="ECO:0000256" key="2">
    <source>
        <dbReference type="SAM" id="MobiDB-lite"/>
    </source>
</evidence>
<name>A0A1D6JKM7_MAIZE</name>
<sequence length="537" mass="58913">MEVEDLEDLYNIDASYDQDDPDEDEGEQQSEDDQEMDMLGGAVAEEDGADDARGSSADEEEDEEDDEEEEEEEPEGARLVAGDCGPSPRARVSEFAAAAGAAVERAHTANCPVCMDPWTSQGPHRISCIPCGHVYGRSCLEKWLTQRGNRSATCPQCGKRFKHKDIINLYAQEVAVPNSELEKEISYLRREICSLKKMVVHHDKMFEEMIKRQNDGVRSKRQNELPVAGARVISIDTSNKIILVSGRANAIGAEYVVTKFFLTLSVMYFGTSMATDSIVLNWDLPAPGWSCAVGASGSHHIYAGLQNGMVVVFDIRQTVRPLRCMVGLSANPVHTLHSVIDNNGSRKVLSASAIGPCMWDADSNQSRPHLLTGTGDERVCISLACAAPWSDLLVASFRPRVDPSGDAVAASQVYLSQTPTRSGQGKPGQHTLIRRRTGNTCFAEGTTCYANVSELRMSKSAIIPYGYGGHQQKHLFSYGDESLRGVRTWQLPSFGMHADLCTHREPILDLRYAAETEGPGGYLGCLSEEKLQVFRVN</sequence>
<feature type="compositionally biased region" description="Acidic residues" evidence="2">
    <location>
        <begin position="1"/>
        <end position="36"/>
    </location>
</feature>
<dbReference type="EMBL" id="CM007647">
    <property type="protein sequence ID" value="ONL92736.1"/>
    <property type="molecule type" value="Genomic_DNA"/>
</dbReference>
<dbReference type="Gene3D" id="3.30.40.10">
    <property type="entry name" value="Zinc/RING finger domain, C3HC4 (zinc finger)"/>
    <property type="match status" value="1"/>
</dbReference>
<dbReference type="ExpressionAtlas" id="A0A1D6JKM7">
    <property type="expression patterns" value="baseline and differential"/>
</dbReference>
<dbReference type="SUPFAM" id="SSF50998">
    <property type="entry name" value="Quinoprotein alcohol dehydrogenase-like"/>
    <property type="match status" value="1"/>
</dbReference>
<dbReference type="InterPro" id="IPR013083">
    <property type="entry name" value="Znf_RING/FYVE/PHD"/>
</dbReference>
<dbReference type="PANTHER" id="PTHR16047">
    <property type="entry name" value="RFWD3 PROTEIN"/>
    <property type="match status" value="1"/>
</dbReference>
<dbReference type="InterPro" id="IPR001841">
    <property type="entry name" value="Znf_RING"/>
</dbReference>
<gene>
    <name evidence="3" type="ORF">ZEAMMB73_Zm00001d027312</name>
</gene>
<dbReference type="GO" id="GO:0005634">
    <property type="term" value="C:nucleus"/>
    <property type="evidence" value="ECO:0007669"/>
    <property type="project" value="InterPro"/>
</dbReference>
<proteinExistence type="predicted"/>
<protein>
    <submittedName>
        <fullName evidence="3">Transducin/WD40 repeat-like superfamily protein</fullName>
    </submittedName>
</protein>
<dbReference type="CDD" id="cd16450">
    <property type="entry name" value="mRING-C3HGC3_RFWD3"/>
    <property type="match status" value="1"/>
</dbReference>
<dbReference type="PROSITE" id="PS50089">
    <property type="entry name" value="ZF_RING_2"/>
    <property type="match status" value="1"/>
</dbReference>
<dbReference type="SMART" id="SM00184">
    <property type="entry name" value="RING"/>
    <property type="match status" value="1"/>
</dbReference>
<feature type="compositionally biased region" description="Acidic residues" evidence="2">
    <location>
        <begin position="57"/>
        <end position="74"/>
    </location>
</feature>
<dbReference type="InterPro" id="IPR011047">
    <property type="entry name" value="Quinoprotein_ADH-like_sf"/>
</dbReference>
<accession>A0A1D6JKM7</accession>
<dbReference type="Pfam" id="PF13639">
    <property type="entry name" value="zf-RING_2"/>
    <property type="match status" value="1"/>
</dbReference>
<organism evidence="3">
    <name type="scientific">Zea mays</name>
    <name type="common">Maize</name>
    <dbReference type="NCBI Taxonomy" id="4577"/>
    <lineage>
        <taxon>Eukaryota</taxon>
        <taxon>Viridiplantae</taxon>
        <taxon>Streptophyta</taxon>
        <taxon>Embryophyta</taxon>
        <taxon>Tracheophyta</taxon>
        <taxon>Spermatophyta</taxon>
        <taxon>Magnoliopsida</taxon>
        <taxon>Liliopsida</taxon>
        <taxon>Poales</taxon>
        <taxon>Poaceae</taxon>
        <taxon>PACMAD clade</taxon>
        <taxon>Panicoideae</taxon>
        <taxon>Andropogonodae</taxon>
        <taxon>Andropogoneae</taxon>
        <taxon>Tripsacinae</taxon>
        <taxon>Zea</taxon>
    </lineage>
</organism>